<feature type="region of interest" description="Disordered" evidence="3">
    <location>
        <begin position="297"/>
        <end position="345"/>
    </location>
</feature>
<dbReference type="RefSeq" id="WP_390298708.1">
    <property type="nucleotide sequence ID" value="NZ_JBHSFU010000011.1"/>
</dbReference>
<dbReference type="Pfam" id="PF08378">
    <property type="entry name" value="NERD"/>
    <property type="match status" value="1"/>
</dbReference>
<evidence type="ECO:0000313" key="5">
    <source>
        <dbReference type="EMBL" id="MFC4559810.1"/>
    </source>
</evidence>
<feature type="compositionally biased region" description="Basic and acidic residues" evidence="3">
    <location>
        <begin position="311"/>
        <end position="337"/>
    </location>
</feature>
<evidence type="ECO:0000256" key="2">
    <source>
        <dbReference type="NCBIfam" id="TIGR02864"/>
    </source>
</evidence>
<feature type="region of interest" description="Disordered" evidence="3">
    <location>
        <begin position="15"/>
        <end position="37"/>
    </location>
</feature>
<evidence type="ECO:0000256" key="3">
    <source>
        <dbReference type="SAM" id="MobiDB-lite"/>
    </source>
</evidence>
<proteinExistence type="predicted"/>
<reference evidence="6" key="1">
    <citation type="journal article" date="2019" name="Int. J. Syst. Evol. Microbiol.">
        <title>The Global Catalogue of Microorganisms (GCM) 10K type strain sequencing project: providing services to taxonomists for standard genome sequencing and annotation.</title>
        <authorList>
            <consortium name="The Broad Institute Genomics Platform"/>
            <consortium name="The Broad Institute Genome Sequencing Center for Infectious Disease"/>
            <person name="Wu L."/>
            <person name="Ma J."/>
        </authorList>
    </citation>
    <scope>NUCLEOTIDE SEQUENCE [LARGE SCALE GENOMIC DNA]</scope>
    <source>
        <strain evidence="6">CGMCC 4.7426</strain>
    </source>
</reference>
<dbReference type="PROSITE" id="PS50965">
    <property type="entry name" value="NERD"/>
    <property type="match status" value="1"/>
</dbReference>
<dbReference type="InterPro" id="IPR012613">
    <property type="entry name" value="SASP_SspO"/>
</dbReference>
<protein>
    <recommendedName>
        <fullName evidence="2">Small acid-soluble spore protein O</fullName>
    </recommendedName>
</protein>
<dbReference type="Proteomes" id="UP001595989">
    <property type="component" value="Unassembled WGS sequence"/>
</dbReference>
<sequence>MGILDIFKKKAEVKTAKRQTRSTAPNSKDNNRIATRKGEIGEHKIDIQLSQFPKEYKYLSDIMVENPKSATGYSQIDHIVITSYGIFVIETKNYQGTIYGGRERKTWLVNGKFKMMSPVLQNYGHIEALKPYIDNKFHRYFVSVISFTKRCTLKIGMDLREISSDEIVIYDLYLTETIKRKLSIAKMTYKEPLFTEKDIAKIHSTLKKINITDKKIRDVHTNKANKSKELNRLPQNAVFVIKLFQKKLIAIASQTRNSTVKYIAMNTKKPTRNRPAIRITTPNLRKLCGMEVCDVGKKSGRKQGNSQSDEQAVRKDLSKEFDHEFANEPLTPREKYNNKKTKKRH</sequence>
<evidence type="ECO:0000256" key="1">
    <source>
        <dbReference type="ARBA" id="ARBA00022969"/>
    </source>
</evidence>
<organism evidence="5 6">
    <name type="scientific">Virgibacillus kekensis</name>
    <dbReference type="NCBI Taxonomy" id="202261"/>
    <lineage>
        <taxon>Bacteria</taxon>
        <taxon>Bacillati</taxon>
        <taxon>Bacillota</taxon>
        <taxon>Bacilli</taxon>
        <taxon>Bacillales</taxon>
        <taxon>Bacillaceae</taxon>
        <taxon>Virgibacillus</taxon>
    </lineage>
</organism>
<name>A0ABV9DLW8_9BACI</name>
<dbReference type="InterPro" id="IPR011528">
    <property type="entry name" value="NERD"/>
</dbReference>
<evidence type="ECO:0000259" key="4">
    <source>
        <dbReference type="PROSITE" id="PS50965"/>
    </source>
</evidence>
<accession>A0ABV9DLW8</accession>
<feature type="domain" description="NERD" evidence="4">
    <location>
        <begin position="37"/>
        <end position="152"/>
    </location>
</feature>
<evidence type="ECO:0000313" key="6">
    <source>
        <dbReference type="Proteomes" id="UP001595989"/>
    </source>
</evidence>
<keyword evidence="6" id="KW-1185">Reference proteome</keyword>
<gene>
    <name evidence="5" type="primary">sspO</name>
    <name evidence="5" type="ORF">ACFO3D_16620</name>
</gene>
<dbReference type="NCBIfam" id="TIGR02864">
    <property type="entry name" value="spore_sspO"/>
    <property type="match status" value="1"/>
</dbReference>
<comment type="caution">
    <text evidence="5">The sequence shown here is derived from an EMBL/GenBank/DDBJ whole genome shotgun (WGS) entry which is preliminary data.</text>
</comment>
<dbReference type="EMBL" id="JBHSFU010000011">
    <property type="protein sequence ID" value="MFC4559810.1"/>
    <property type="molecule type" value="Genomic_DNA"/>
</dbReference>
<keyword evidence="1" id="KW-0749">Sporulation</keyword>